<sequence length="347" mass="37009">MLVAAVFSSGTVAAHVDYVVDEDSGTIGEAIQFVITTLSTPLNAILLAAGAVGLVGLLAGWLVVKPFPRDITEFRTAMREYTELVPWLLRISIGIPLVGAGFAGYYFSPSVPIEARLLQIGIGFLLLFGLGTRAVAVVGLIAYFAGLAVDPRILLANEFVGGFLAIMLLGAGRPSADDVLQRVATADRTVYGRIDPIHRIAVWFQRIVAQYEAYLPTLLRVSLGVNFIYLGLVQKLMSPQSALAVVEKYHLTAVVPAPPELWVVGAGVTEMAVGVVLLLGLFTRGFALVAFLLFTTTLFGLPDDPVLAHLSLYGLVSVLLITGSGPLALDNRLQTTETASRHHSVAE</sequence>
<feature type="transmembrane region" description="Helical" evidence="6">
    <location>
        <begin position="120"/>
        <end position="146"/>
    </location>
</feature>
<evidence type="ECO:0000256" key="6">
    <source>
        <dbReference type="SAM" id="Phobius"/>
    </source>
</evidence>
<dbReference type="Proteomes" id="UP001596328">
    <property type="component" value="Unassembled WGS sequence"/>
</dbReference>
<keyword evidence="2" id="KW-1003">Cell membrane</keyword>
<dbReference type="PANTHER" id="PTHR33452:SF1">
    <property type="entry name" value="INNER MEMBRANE PROTEIN YPHA-RELATED"/>
    <property type="match status" value="1"/>
</dbReference>
<feature type="transmembrane region" description="Helical" evidence="6">
    <location>
        <begin position="84"/>
        <end position="108"/>
    </location>
</feature>
<comment type="caution">
    <text evidence="7">The sequence shown here is derived from an EMBL/GenBank/DDBJ whole genome shotgun (WGS) entry which is preliminary data.</text>
</comment>
<dbReference type="InterPro" id="IPR051907">
    <property type="entry name" value="DoxX-like_oxidoreductase"/>
</dbReference>
<proteinExistence type="predicted"/>
<feature type="transmembrane region" description="Helical" evidence="6">
    <location>
        <begin position="153"/>
        <end position="172"/>
    </location>
</feature>
<name>A0ABD5RUE8_9EURY</name>
<evidence type="ECO:0000313" key="8">
    <source>
        <dbReference type="Proteomes" id="UP001596328"/>
    </source>
</evidence>
<evidence type="ECO:0000256" key="1">
    <source>
        <dbReference type="ARBA" id="ARBA00004651"/>
    </source>
</evidence>
<accession>A0ABD5RUE8</accession>
<protein>
    <submittedName>
        <fullName evidence="7">DoxX family protein</fullName>
    </submittedName>
</protein>
<feature type="transmembrane region" description="Helical" evidence="6">
    <location>
        <begin position="44"/>
        <end position="64"/>
    </location>
</feature>
<evidence type="ECO:0000256" key="5">
    <source>
        <dbReference type="ARBA" id="ARBA00023136"/>
    </source>
</evidence>
<evidence type="ECO:0000256" key="2">
    <source>
        <dbReference type="ARBA" id="ARBA00022475"/>
    </source>
</evidence>
<dbReference type="GO" id="GO:0005886">
    <property type="term" value="C:plasma membrane"/>
    <property type="evidence" value="ECO:0007669"/>
    <property type="project" value="UniProtKB-SubCell"/>
</dbReference>
<dbReference type="Pfam" id="PF07681">
    <property type="entry name" value="DoxX"/>
    <property type="match status" value="1"/>
</dbReference>
<gene>
    <name evidence="7" type="ORF">ACFQE1_01370</name>
</gene>
<organism evidence="7 8">
    <name type="scientific">Halobium palmae</name>
    <dbReference type="NCBI Taxonomy" id="1776492"/>
    <lineage>
        <taxon>Archaea</taxon>
        <taxon>Methanobacteriati</taxon>
        <taxon>Methanobacteriota</taxon>
        <taxon>Stenosarchaea group</taxon>
        <taxon>Halobacteria</taxon>
        <taxon>Halobacteriales</taxon>
        <taxon>Haloferacaceae</taxon>
        <taxon>Halobium</taxon>
    </lineage>
</organism>
<dbReference type="EMBL" id="JBHSWU010000003">
    <property type="protein sequence ID" value="MFC6723060.1"/>
    <property type="molecule type" value="Genomic_DNA"/>
</dbReference>
<keyword evidence="5 6" id="KW-0472">Membrane</keyword>
<keyword evidence="3 6" id="KW-0812">Transmembrane</keyword>
<evidence type="ECO:0000256" key="4">
    <source>
        <dbReference type="ARBA" id="ARBA00022989"/>
    </source>
</evidence>
<reference evidence="7 8" key="1">
    <citation type="journal article" date="2019" name="Int. J. Syst. Evol. Microbiol.">
        <title>The Global Catalogue of Microorganisms (GCM) 10K type strain sequencing project: providing services to taxonomists for standard genome sequencing and annotation.</title>
        <authorList>
            <consortium name="The Broad Institute Genomics Platform"/>
            <consortium name="The Broad Institute Genome Sequencing Center for Infectious Disease"/>
            <person name="Wu L."/>
            <person name="Ma J."/>
        </authorList>
    </citation>
    <scope>NUCLEOTIDE SEQUENCE [LARGE SCALE GENOMIC DNA]</scope>
    <source>
        <strain evidence="7 8">NBRC 111368</strain>
    </source>
</reference>
<evidence type="ECO:0000313" key="7">
    <source>
        <dbReference type="EMBL" id="MFC6723060.1"/>
    </source>
</evidence>
<keyword evidence="8" id="KW-1185">Reference proteome</keyword>
<dbReference type="InterPro" id="IPR032808">
    <property type="entry name" value="DoxX"/>
</dbReference>
<evidence type="ECO:0000256" key="3">
    <source>
        <dbReference type="ARBA" id="ARBA00022692"/>
    </source>
</evidence>
<feature type="transmembrane region" description="Helical" evidence="6">
    <location>
        <begin position="306"/>
        <end position="329"/>
    </location>
</feature>
<dbReference type="AlphaFoldDB" id="A0ABD5RUE8"/>
<dbReference type="PANTHER" id="PTHR33452">
    <property type="entry name" value="OXIDOREDUCTASE CATD-RELATED"/>
    <property type="match status" value="1"/>
</dbReference>
<feature type="transmembrane region" description="Helical" evidence="6">
    <location>
        <begin position="271"/>
        <end position="294"/>
    </location>
</feature>
<comment type="subcellular location">
    <subcellularLocation>
        <location evidence="1">Cell membrane</location>
        <topology evidence="1">Multi-pass membrane protein</topology>
    </subcellularLocation>
</comment>
<feature type="transmembrane region" description="Helical" evidence="6">
    <location>
        <begin position="213"/>
        <end position="232"/>
    </location>
</feature>
<keyword evidence="4 6" id="KW-1133">Transmembrane helix</keyword>